<dbReference type="Proteomes" id="UP001600894">
    <property type="component" value="Unassembled WGS sequence"/>
</dbReference>
<dbReference type="Pfam" id="PF16353">
    <property type="entry name" value="LacZ_4"/>
    <property type="match status" value="1"/>
</dbReference>
<evidence type="ECO:0000259" key="9">
    <source>
        <dbReference type="SMART" id="SM01038"/>
    </source>
</evidence>
<comment type="caution">
    <text evidence="10">The sequence shown here is derived from an EMBL/GenBank/DDBJ whole genome shotgun (WGS) entry which is preliminary data.</text>
</comment>
<dbReference type="InterPro" id="IPR006102">
    <property type="entry name" value="Ig-like_GH2"/>
</dbReference>
<dbReference type="Gene3D" id="3.20.20.80">
    <property type="entry name" value="Glycosidases"/>
    <property type="match status" value="1"/>
</dbReference>
<protein>
    <recommendedName>
        <fullName evidence="4 8">Beta-galactosidase</fullName>
        <ecNumber evidence="3 8">3.2.1.23</ecNumber>
    </recommendedName>
    <alternativeName>
        <fullName evidence="7 8">Lactase</fullName>
    </alternativeName>
</protein>
<dbReference type="InterPro" id="IPR006103">
    <property type="entry name" value="Glyco_hydro_2_cat"/>
</dbReference>
<evidence type="ECO:0000256" key="3">
    <source>
        <dbReference type="ARBA" id="ARBA00012756"/>
    </source>
</evidence>
<dbReference type="InterPro" id="IPR032312">
    <property type="entry name" value="LacZ_4"/>
</dbReference>
<dbReference type="InterPro" id="IPR014718">
    <property type="entry name" value="GH-type_carb-bd"/>
</dbReference>
<dbReference type="InterPro" id="IPR050347">
    <property type="entry name" value="Bact_Beta-galactosidase"/>
</dbReference>
<dbReference type="InterPro" id="IPR023232">
    <property type="entry name" value="Glyco_hydro_2_AS"/>
</dbReference>
<dbReference type="Pfam" id="PF02837">
    <property type="entry name" value="Glyco_hydro_2_N"/>
    <property type="match status" value="1"/>
</dbReference>
<keyword evidence="5 8" id="KW-0378">Hydrolase</keyword>
<evidence type="ECO:0000313" key="11">
    <source>
        <dbReference type="Proteomes" id="UP001600894"/>
    </source>
</evidence>
<dbReference type="InterPro" id="IPR006101">
    <property type="entry name" value="Glyco_hydro_2"/>
</dbReference>
<dbReference type="PRINTS" id="PR00132">
    <property type="entry name" value="GLHYDRLASE2"/>
</dbReference>
<evidence type="ECO:0000313" key="10">
    <source>
        <dbReference type="EMBL" id="GAA6268319.1"/>
    </source>
</evidence>
<dbReference type="PANTHER" id="PTHR46323:SF2">
    <property type="entry name" value="BETA-GALACTOSIDASE"/>
    <property type="match status" value="1"/>
</dbReference>
<dbReference type="Pfam" id="PF02929">
    <property type="entry name" value="Bgal_small_N"/>
    <property type="match status" value="1"/>
</dbReference>
<evidence type="ECO:0000256" key="7">
    <source>
        <dbReference type="ARBA" id="ARBA00032230"/>
    </source>
</evidence>
<proteinExistence type="inferred from homology"/>
<organism evidence="10 11">
    <name type="scientific">Enterocloster alcoholdehydrogenati</name>
    <dbReference type="NCBI Taxonomy" id="2547410"/>
    <lineage>
        <taxon>Bacteria</taxon>
        <taxon>Bacillati</taxon>
        <taxon>Bacillota</taxon>
        <taxon>Clostridia</taxon>
        <taxon>Lachnospirales</taxon>
        <taxon>Lachnospiraceae</taxon>
        <taxon>Enterocloster</taxon>
    </lineage>
</organism>
<dbReference type="EC" id="3.2.1.23" evidence="3 8"/>
<dbReference type="InterPro" id="IPR006104">
    <property type="entry name" value="Glyco_hydro_2_N"/>
</dbReference>
<dbReference type="Pfam" id="PF00703">
    <property type="entry name" value="Glyco_hydro_2"/>
    <property type="match status" value="1"/>
</dbReference>
<comment type="similarity">
    <text evidence="2 8">Belongs to the glycosyl hydrolase 2 family.</text>
</comment>
<evidence type="ECO:0000256" key="8">
    <source>
        <dbReference type="RuleBase" id="RU361154"/>
    </source>
</evidence>
<evidence type="ECO:0000256" key="2">
    <source>
        <dbReference type="ARBA" id="ARBA00007401"/>
    </source>
</evidence>
<dbReference type="InterPro" id="IPR013783">
    <property type="entry name" value="Ig-like_fold"/>
</dbReference>
<feature type="domain" description="Beta galactosidase small chain/" evidence="9">
    <location>
        <begin position="754"/>
        <end position="1023"/>
    </location>
</feature>
<dbReference type="InterPro" id="IPR023230">
    <property type="entry name" value="Glyco_hydro_2_CS"/>
</dbReference>
<accession>A0ABQ0AWC1</accession>
<dbReference type="SUPFAM" id="SSF51445">
    <property type="entry name" value="(Trans)glycosidases"/>
    <property type="match status" value="1"/>
</dbReference>
<dbReference type="InterPro" id="IPR008979">
    <property type="entry name" value="Galactose-bd-like_sf"/>
</dbReference>
<evidence type="ECO:0000256" key="4">
    <source>
        <dbReference type="ARBA" id="ARBA00013303"/>
    </source>
</evidence>
<dbReference type="Gene3D" id="2.70.98.10">
    <property type="match status" value="1"/>
</dbReference>
<dbReference type="PANTHER" id="PTHR46323">
    <property type="entry name" value="BETA-GALACTOSIDASE"/>
    <property type="match status" value="1"/>
</dbReference>
<dbReference type="PROSITE" id="PS00719">
    <property type="entry name" value="GLYCOSYL_HYDROL_F2_1"/>
    <property type="match status" value="1"/>
</dbReference>
<dbReference type="InterPro" id="IPR011013">
    <property type="entry name" value="Gal_mutarotase_sf_dom"/>
</dbReference>
<keyword evidence="11" id="KW-1185">Reference proteome</keyword>
<dbReference type="Pfam" id="PF02836">
    <property type="entry name" value="Glyco_hydro_2_C"/>
    <property type="match status" value="1"/>
</dbReference>
<evidence type="ECO:0000256" key="1">
    <source>
        <dbReference type="ARBA" id="ARBA00001412"/>
    </source>
</evidence>
<dbReference type="SUPFAM" id="SSF49785">
    <property type="entry name" value="Galactose-binding domain-like"/>
    <property type="match status" value="1"/>
</dbReference>
<comment type="catalytic activity">
    <reaction evidence="1 8">
        <text>Hydrolysis of terminal non-reducing beta-D-galactose residues in beta-D-galactosides.</text>
        <dbReference type="EC" id="3.2.1.23"/>
    </reaction>
</comment>
<dbReference type="SMART" id="SM01038">
    <property type="entry name" value="Bgal_small_N"/>
    <property type="match status" value="1"/>
</dbReference>
<dbReference type="Gene3D" id="2.60.40.10">
    <property type="entry name" value="Immunoglobulins"/>
    <property type="match status" value="2"/>
</dbReference>
<sequence>MQIPHYFEDLDHLHINTEPDRAYYIPASRAGNYFLDREKSDRFFLLSGIWRFRYFQSVYDLPEDFWKQGVQEKEWKNVTVPAVWQSYGADCNQYINTRYPFPVDPPFVPRENPCGLYERTFEYYREESAPEVFINFEGVDSCFYLWLNGNFAGYSQVSHSTSEFCVTDLLREGNNRLTVLVLKWCDGSYLEDQDKFRMSGIFRDVYLLRRPQKAIRDYFIRTVQMGESVEVSVELSFYRDIKLPVSYRILDPYGNEVCYGESGSDGNVEEPVSESANKERIKLQLSSCLRWTAETPLLYTMELCTGHEYITDRFGIREICVQKGVIHINGTPVKFHGVNRHDSDPDTGFAISRTQMEQDLRLMKEHNVNAIRTSHYPNSPQYYHLFDEMGFYVMDEADNESHGTDKIFKKTDDWNTHVKQWNRLLADNPAYTEAVLDRVKRCVERDKNRACVVIWSMGNESAYGCAFESAMAWTKKRDDTRLCHYEGARYVPDVKKYDFSHMDIYSRMYPEFEEIRQYFEEPQRRIFTEDLPFMMCEYCHAMGNGPGDLEDYFEWIHRYDGMCGGFVWEWCDHAVRGEKGFLYGGDNGEELHDGNFCVDGLVSPDRVPHPGLREFKNVYRPARIREINWDAGEVTFKNYMDFTDLADYVYLKWEAVQDGETVMEMIQRELPSIPPHGTVCIKFPVQFAAEGRGFLRVRYYLKQKTPGLKEGHELGFDEAEVPETKTQDSLPKLALGHSEKSLQIDLKETERFVEILGENFTYKYDKFLGTFSGLKKMGQEYLVHPMEYNIWRAPTDNDRKIRLEWQRAGYDRTRVRTYLTKVSQREDKTVELMTDLSISAVHIQRILNIRARWIVDEKGKITVKLDVNKNMEFPCLPRFGLRLFLNPALTQAAYYGMGPDESYVDKHRASWHGIFKGNIRTMHKPYLRPQEYGAHWDCGWCSLAGGGRFIQAASSQAFMFQVCPYTQEELEKKRHDFELEETDSTVLCLDHCQSGIGSGSCGPKLSEKYQFNEELFSRTWTIELGAKEP</sequence>
<name>A0ABQ0AWC1_9FIRM</name>
<dbReference type="SUPFAM" id="SSF74650">
    <property type="entry name" value="Galactose mutarotase-like"/>
    <property type="match status" value="1"/>
</dbReference>
<evidence type="ECO:0000256" key="5">
    <source>
        <dbReference type="ARBA" id="ARBA00022801"/>
    </source>
</evidence>
<keyword evidence="6 8" id="KW-0326">Glycosidase</keyword>
<dbReference type="InterPro" id="IPR036156">
    <property type="entry name" value="Beta-gal/glucu_dom_sf"/>
</dbReference>
<dbReference type="GO" id="GO:0016787">
    <property type="term" value="F:hydrolase activity"/>
    <property type="evidence" value="ECO:0007669"/>
    <property type="project" value="UniProtKB-KW"/>
</dbReference>
<dbReference type="Gene3D" id="2.60.120.260">
    <property type="entry name" value="Galactose-binding domain-like"/>
    <property type="match status" value="1"/>
</dbReference>
<dbReference type="SUPFAM" id="SSF49303">
    <property type="entry name" value="beta-Galactosidase/glucuronidase domain"/>
    <property type="match status" value="2"/>
</dbReference>
<evidence type="ECO:0000256" key="6">
    <source>
        <dbReference type="ARBA" id="ARBA00023295"/>
    </source>
</evidence>
<dbReference type="RefSeq" id="WP_176254610.1">
    <property type="nucleotide sequence ID" value="NZ_BAABXL010000001.1"/>
</dbReference>
<dbReference type="InterPro" id="IPR017853">
    <property type="entry name" value="GH"/>
</dbReference>
<reference evidence="10 11" key="1">
    <citation type="submission" date="2024-04" db="EMBL/GenBank/DDBJ databases">
        <title>Defined microbial consortia suppress multidrug-resistant proinflammatory Enterobacteriaceae via ecological control.</title>
        <authorList>
            <person name="Furuichi M."/>
            <person name="Kawaguchi T."/>
            <person name="Pust M."/>
            <person name="Yasuma K."/>
            <person name="Plichta D."/>
            <person name="Hasegawa N."/>
            <person name="Ohya T."/>
            <person name="Bhattarai S."/>
            <person name="Sasajima S."/>
            <person name="Aoto Y."/>
            <person name="Tuganbaev T."/>
            <person name="Yaginuma M."/>
            <person name="Ueda M."/>
            <person name="Okahashi N."/>
            <person name="Amafuji K."/>
            <person name="Kiridooshi Y."/>
            <person name="Sugita K."/>
            <person name="Strazar M."/>
            <person name="Skelly A."/>
            <person name="Suda W."/>
            <person name="Hattori M."/>
            <person name="Nakamoto N."/>
            <person name="Caballero S."/>
            <person name="Norman J."/>
            <person name="Olle B."/>
            <person name="Tanoue T."/>
            <person name="Arita M."/>
            <person name="Bucci V."/>
            <person name="Atarashi K."/>
            <person name="Xavier R."/>
            <person name="Honda K."/>
        </authorList>
    </citation>
    <scope>NUCLEOTIDE SEQUENCE [LARGE SCALE GENOMIC DNA]</scope>
    <source>
        <strain evidence="11">f13</strain>
    </source>
</reference>
<dbReference type="PROSITE" id="PS00608">
    <property type="entry name" value="GLYCOSYL_HYDROL_F2_2"/>
    <property type="match status" value="1"/>
</dbReference>
<dbReference type="InterPro" id="IPR004199">
    <property type="entry name" value="B-gal_small/dom_5"/>
</dbReference>
<gene>
    <name evidence="10" type="ORF">F130042H8_13790</name>
</gene>
<dbReference type="EMBL" id="BAABXL010000001">
    <property type="protein sequence ID" value="GAA6268319.1"/>
    <property type="molecule type" value="Genomic_DNA"/>
</dbReference>